<dbReference type="InterPro" id="IPR006143">
    <property type="entry name" value="RND_pump_MFP"/>
</dbReference>
<reference evidence="6" key="1">
    <citation type="submission" date="2017-02" db="EMBL/GenBank/DDBJ databases">
        <authorList>
            <person name="Varghese N."/>
            <person name="Submissions S."/>
        </authorList>
    </citation>
    <scope>NUCLEOTIDE SEQUENCE [LARGE SCALE GENOMIC DNA]</scope>
    <source>
        <strain evidence="6">DSM 23405</strain>
    </source>
</reference>
<evidence type="ECO:0000256" key="1">
    <source>
        <dbReference type="ARBA" id="ARBA00009477"/>
    </source>
</evidence>
<dbReference type="Gene3D" id="2.40.50.100">
    <property type="match status" value="1"/>
</dbReference>
<dbReference type="InterPro" id="IPR058625">
    <property type="entry name" value="MdtA-like_BSH"/>
</dbReference>
<dbReference type="Pfam" id="PF25876">
    <property type="entry name" value="HH_MFP_RND"/>
    <property type="match status" value="1"/>
</dbReference>
<dbReference type="GO" id="GO:0005886">
    <property type="term" value="C:plasma membrane"/>
    <property type="evidence" value="ECO:0007669"/>
    <property type="project" value="TreeGrafter"/>
</dbReference>
<evidence type="ECO:0000313" key="6">
    <source>
        <dbReference type="Proteomes" id="UP000190230"/>
    </source>
</evidence>
<evidence type="ECO:0000259" key="2">
    <source>
        <dbReference type="Pfam" id="PF25876"/>
    </source>
</evidence>
<evidence type="ECO:0000259" key="4">
    <source>
        <dbReference type="Pfam" id="PF25944"/>
    </source>
</evidence>
<dbReference type="AlphaFoldDB" id="A0A1T5BSR3"/>
<name>A0A1T5BSR3_9FLAO</name>
<organism evidence="5 6">
    <name type="scientific">Salegentibacter holothuriorum</name>
    <dbReference type="NCBI Taxonomy" id="241145"/>
    <lineage>
        <taxon>Bacteria</taxon>
        <taxon>Pseudomonadati</taxon>
        <taxon>Bacteroidota</taxon>
        <taxon>Flavobacteriia</taxon>
        <taxon>Flavobacteriales</taxon>
        <taxon>Flavobacteriaceae</taxon>
        <taxon>Salegentibacter</taxon>
    </lineage>
</organism>
<dbReference type="PANTHER" id="PTHR30158">
    <property type="entry name" value="ACRA/E-RELATED COMPONENT OF DRUG EFFLUX TRANSPORTER"/>
    <property type="match status" value="1"/>
</dbReference>
<dbReference type="PROSITE" id="PS51257">
    <property type="entry name" value="PROKAR_LIPOPROTEIN"/>
    <property type="match status" value="1"/>
</dbReference>
<dbReference type="NCBIfam" id="TIGR01730">
    <property type="entry name" value="RND_mfp"/>
    <property type="match status" value="1"/>
</dbReference>
<gene>
    <name evidence="5" type="ORF">SAMN05660776_1454</name>
</gene>
<feature type="domain" description="Multidrug resistance protein MdtA-like alpha-helical hairpin" evidence="2">
    <location>
        <begin position="97"/>
        <end position="160"/>
    </location>
</feature>
<dbReference type="STRING" id="241145.SAMN05660776_1454"/>
<dbReference type="SUPFAM" id="SSF111369">
    <property type="entry name" value="HlyD-like secretion proteins"/>
    <property type="match status" value="1"/>
</dbReference>
<protein>
    <submittedName>
        <fullName evidence="5">Membrane fusion protein, multidrug efflux system</fullName>
    </submittedName>
</protein>
<proteinExistence type="inferred from homology"/>
<dbReference type="InterPro" id="IPR058624">
    <property type="entry name" value="MdtA-like_HH"/>
</dbReference>
<dbReference type="GO" id="GO:0022857">
    <property type="term" value="F:transmembrane transporter activity"/>
    <property type="evidence" value="ECO:0007669"/>
    <property type="project" value="InterPro"/>
</dbReference>
<dbReference type="Gene3D" id="2.40.30.170">
    <property type="match status" value="1"/>
</dbReference>
<dbReference type="OrthoDB" id="9801814at2"/>
<dbReference type="Pfam" id="PF25944">
    <property type="entry name" value="Beta-barrel_RND"/>
    <property type="match status" value="1"/>
</dbReference>
<dbReference type="Gene3D" id="1.10.287.470">
    <property type="entry name" value="Helix hairpin bin"/>
    <property type="match status" value="1"/>
</dbReference>
<dbReference type="Pfam" id="PF25917">
    <property type="entry name" value="BSH_RND"/>
    <property type="match status" value="1"/>
</dbReference>
<dbReference type="Gene3D" id="2.40.420.20">
    <property type="match status" value="1"/>
</dbReference>
<dbReference type="EMBL" id="FUYY01000002">
    <property type="protein sequence ID" value="SKB50214.1"/>
    <property type="molecule type" value="Genomic_DNA"/>
</dbReference>
<feature type="domain" description="Multidrug resistance protein MdtA-like barrel-sandwich hybrid" evidence="3">
    <location>
        <begin position="65"/>
        <end position="190"/>
    </location>
</feature>
<accession>A0A1T5BSR3</accession>
<dbReference type="PANTHER" id="PTHR30158:SF23">
    <property type="entry name" value="MULTIDRUG RESISTANCE PROTEIN MEXA"/>
    <property type="match status" value="1"/>
</dbReference>
<comment type="similarity">
    <text evidence="1">Belongs to the membrane fusion protein (MFP) (TC 8.A.1) family.</text>
</comment>
<feature type="domain" description="Multidrug resistance protein MdtA-like beta-barrel" evidence="4">
    <location>
        <begin position="197"/>
        <end position="282"/>
    </location>
</feature>
<evidence type="ECO:0000313" key="5">
    <source>
        <dbReference type="EMBL" id="SKB50214.1"/>
    </source>
</evidence>
<dbReference type="Proteomes" id="UP000190230">
    <property type="component" value="Unassembled WGS sequence"/>
</dbReference>
<keyword evidence="6" id="KW-1185">Reference proteome</keyword>
<dbReference type="InterPro" id="IPR058626">
    <property type="entry name" value="MdtA-like_b-barrel"/>
</dbReference>
<dbReference type="GO" id="GO:0030313">
    <property type="term" value="C:cell envelope"/>
    <property type="evidence" value="ECO:0007669"/>
    <property type="project" value="UniProtKB-SubCell"/>
</dbReference>
<dbReference type="RefSeq" id="WP_079720126.1">
    <property type="nucleotide sequence ID" value="NZ_FUYY01000002.1"/>
</dbReference>
<evidence type="ECO:0000259" key="3">
    <source>
        <dbReference type="Pfam" id="PF25917"/>
    </source>
</evidence>
<sequence>MKRIIYFSLFIISTAVFTSCSESKKGQQSQRAQGPQPFPVLEVPTRTVTGYTSYPTSIEGIVNSEVRAKVSGYVTNVLVDAGEKVKKGQLLFKLETESLSGDAEAAKANVNAARVEVEKLKPLVEKDIISEVQLETAKAKLSQAEANYNSIAASIGYANIKSPVDGYVGNINFRNGALVSPGDPTPLTTVSQTDEVYAFFSMNEKDFLSFMNSTEANTMEEKIKNLPEIDLILANGNEYEKKGTIETISGEINQQTGTVSFRAKFDNRKGLLRNGSSGTVKIPNVYEDALIVPTLSTFEQQGKTFVYKVKADSSLVASSLNIIAEINKIYVVNNGVEKGTTILAKGANKVKPGTKIKPQPIALDSIVNSFNTVFK</sequence>
<dbReference type="GO" id="GO:0046677">
    <property type="term" value="P:response to antibiotic"/>
    <property type="evidence" value="ECO:0007669"/>
    <property type="project" value="TreeGrafter"/>
</dbReference>